<feature type="region of interest" description="Disordered" evidence="5">
    <location>
        <begin position="113"/>
        <end position="141"/>
    </location>
</feature>
<evidence type="ECO:0000256" key="3">
    <source>
        <dbReference type="ARBA" id="ARBA00022801"/>
    </source>
</evidence>
<feature type="compositionally biased region" description="Gly residues" evidence="5">
    <location>
        <begin position="281"/>
        <end position="299"/>
    </location>
</feature>
<feature type="compositionally biased region" description="Basic and acidic residues" evidence="5">
    <location>
        <begin position="374"/>
        <end position="385"/>
    </location>
</feature>
<comment type="caution">
    <text evidence="7">The sequence shown here is derived from an EMBL/GenBank/DDBJ whole genome shotgun (WGS) entry which is preliminary data.</text>
</comment>
<dbReference type="EMBL" id="LFBV01000010">
    <property type="protein sequence ID" value="OKH91186.1"/>
    <property type="molecule type" value="Genomic_DNA"/>
</dbReference>
<dbReference type="Proteomes" id="UP000186455">
    <property type="component" value="Unassembled WGS sequence"/>
</dbReference>
<accession>A0A1Q4V066</accession>
<reference evidence="7 8" key="1">
    <citation type="submission" date="2015-06" db="EMBL/GenBank/DDBJ databases">
        <title>Cloning and characterization of the uncialamcin biosynthetic gene cluster.</title>
        <authorList>
            <person name="Yan X."/>
            <person name="Huang T."/>
            <person name="Ge H."/>
            <person name="Shen B."/>
        </authorList>
    </citation>
    <scope>NUCLEOTIDE SEQUENCE [LARGE SCALE GENOMIC DNA]</scope>
    <source>
        <strain evidence="7 8">DCA2648</strain>
    </source>
</reference>
<dbReference type="AlphaFoldDB" id="A0A1Q4V066"/>
<name>A0A1Q4V066_9ACTN</name>
<dbReference type="Gene3D" id="3.90.1720.10">
    <property type="entry name" value="endopeptidase domain like (from Nostoc punctiforme)"/>
    <property type="match status" value="1"/>
</dbReference>
<evidence type="ECO:0000256" key="5">
    <source>
        <dbReference type="SAM" id="MobiDB-lite"/>
    </source>
</evidence>
<dbReference type="NCBIfam" id="NF038080">
    <property type="entry name" value="PG_bind_siph"/>
    <property type="match status" value="2"/>
</dbReference>
<evidence type="ECO:0000256" key="4">
    <source>
        <dbReference type="ARBA" id="ARBA00022807"/>
    </source>
</evidence>
<evidence type="ECO:0000256" key="1">
    <source>
        <dbReference type="ARBA" id="ARBA00007074"/>
    </source>
</evidence>
<keyword evidence="8" id="KW-1185">Reference proteome</keyword>
<evidence type="ECO:0000256" key="2">
    <source>
        <dbReference type="ARBA" id="ARBA00022670"/>
    </source>
</evidence>
<keyword evidence="3" id="KW-0378">Hydrolase</keyword>
<keyword evidence="4" id="KW-0788">Thiol protease</keyword>
<proteinExistence type="inferred from homology"/>
<sequence>MDTPVFEDVAPASDCACPGCADRRRTQARGLPVRLGGNPAAHGARRHALVLAAAAGTVLSSTNAPTALAAEVRPPGQGFTTAGEGVMALTGGAAVHTPGFVPPVGGAGTGVLDGGTATPQGATSPLHGASPSTSATPVSTGFPATTRAEIINRAKTWINAKVPYSMSKYWSDGYRQDCSGFISMAWGLPGNEWTGSLARFGVRITKNELQPGDMLLFHNPSDPNKGSHVTIFGGWTDYTRQYYVAYEQAPPKSRKQATPYGYWSNASSYVPYRYRGVKAGTGGGTDTGTAPGTGTGSAGPTGTAFPGASKFGPGANNRHVTELGRMLAERGGSRYYRSGPGPRWSDADRRATEAFQKAQGWKGSAADGIPGPKTWDHLVKGRGRDIPAPGTPGGGSRPGGSAGSPGAPAEADFPGRGYFRPGQSNSYVTQLGKQLVRKGFGKYYTQGPGPRWGESDRRNLEAFQRAQGWRGGAADGYPGPETWRRLFS</sequence>
<feature type="compositionally biased region" description="Gly residues" evidence="5">
    <location>
        <begin position="391"/>
        <end position="403"/>
    </location>
</feature>
<dbReference type="InterPro" id="IPR000064">
    <property type="entry name" value="NLP_P60_dom"/>
</dbReference>
<comment type="similarity">
    <text evidence="1">Belongs to the peptidase C40 family.</text>
</comment>
<dbReference type="GO" id="GO:0008234">
    <property type="term" value="F:cysteine-type peptidase activity"/>
    <property type="evidence" value="ECO:0007669"/>
    <property type="project" value="UniProtKB-KW"/>
</dbReference>
<protein>
    <submittedName>
        <fullName evidence="7">Membrane protein</fullName>
    </submittedName>
</protein>
<dbReference type="Gene3D" id="1.10.101.10">
    <property type="entry name" value="PGBD-like superfamily/PGBD"/>
    <property type="match status" value="2"/>
</dbReference>
<dbReference type="PROSITE" id="PS51935">
    <property type="entry name" value="NLPC_P60"/>
    <property type="match status" value="1"/>
</dbReference>
<feature type="region of interest" description="Disordered" evidence="5">
    <location>
        <begin position="354"/>
        <end position="425"/>
    </location>
</feature>
<dbReference type="RefSeq" id="WP_073793866.1">
    <property type="nucleotide sequence ID" value="NZ_LFBV01000010.1"/>
</dbReference>
<feature type="compositionally biased region" description="Low complexity" evidence="5">
    <location>
        <begin position="129"/>
        <end position="140"/>
    </location>
</feature>
<dbReference type="STRING" id="1048205.AB852_32620"/>
<evidence type="ECO:0000259" key="6">
    <source>
        <dbReference type="PROSITE" id="PS51935"/>
    </source>
</evidence>
<gene>
    <name evidence="7" type="ORF">AB852_32620</name>
</gene>
<feature type="region of interest" description="Disordered" evidence="5">
    <location>
        <begin position="281"/>
        <end position="318"/>
    </location>
</feature>
<evidence type="ECO:0000313" key="8">
    <source>
        <dbReference type="Proteomes" id="UP000186455"/>
    </source>
</evidence>
<dbReference type="InterPro" id="IPR047763">
    <property type="entry name" value="PG_bind_dom_phiBT1-type"/>
</dbReference>
<dbReference type="SUPFAM" id="SSF47090">
    <property type="entry name" value="PGBD-like"/>
    <property type="match status" value="2"/>
</dbReference>
<feature type="domain" description="NlpC/P60" evidence="6">
    <location>
        <begin position="144"/>
        <end position="274"/>
    </location>
</feature>
<dbReference type="GO" id="GO:0006508">
    <property type="term" value="P:proteolysis"/>
    <property type="evidence" value="ECO:0007669"/>
    <property type="project" value="UniProtKB-KW"/>
</dbReference>
<organism evidence="7 8">
    <name type="scientific">Streptomyces uncialis</name>
    <dbReference type="NCBI Taxonomy" id="1048205"/>
    <lineage>
        <taxon>Bacteria</taxon>
        <taxon>Bacillati</taxon>
        <taxon>Actinomycetota</taxon>
        <taxon>Actinomycetes</taxon>
        <taxon>Kitasatosporales</taxon>
        <taxon>Streptomycetaceae</taxon>
        <taxon>Streptomyces</taxon>
    </lineage>
</organism>
<evidence type="ECO:0000313" key="7">
    <source>
        <dbReference type="EMBL" id="OKH91186.1"/>
    </source>
</evidence>
<dbReference type="InterPro" id="IPR036365">
    <property type="entry name" value="PGBD-like_sf"/>
</dbReference>
<dbReference type="InterPro" id="IPR036366">
    <property type="entry name" value="PGBDSf"/>
</dbReference>
<dbReference type="SUPFAM" id="SSF54001">
    <property type="entry name" value="Cysteine proteinases"/>
    <property type="match status" value="1"/>
</dbReference>
<keyword evidence="2" id="KW-0645">Protease</keyword>
<dbReference type="InterPro" id="IPR038765">
    <property type="entry name" value="Papain-like_cys_pep_sf"/>
</dbReference>